<comment type="caution">
    <text evidence="1">The sequence shown here is derived from an EMBL/GenBank/DDBJ whole genome shotgun (WGS) entry which is preliminary data.</text>
</comment>
<evidence type="ECO:0000313" key="1">
    <source>
        <dbReference type="EMBL" id="KKN84290.1"/>
    </source>
</evidence>
<accession>A0A0F9TTF3</accession>
<proteinExistence type="predicted"/>
<protein>
    <submittedName>
        <fullName evidence="1">Uncharacterized protein</fullName>
    </submittedName>
</protein>
<reference evidence="1" key="1">
    <citation type="journal article" date="2015" name="Nature">
        <title>Complex archaea that bridge the gap between prokaryotes and eukaryotes.</title>
        <authorList>
            <person name="Spang A."/>
            <person name="Saw J.H."/>
            <person name="Jorgensen S.L."/>
            <person name="Zaremba-Niedzwiedzka K."/>
            <person name="Martijn J."/>
            <person name="Lind A.E."/>
            <person name="van Eijk R."/>
            <person name="Schleper C."/>
            <person name="Guy L."/>
            <person name="Ettema T.J."/>
        </authorList>
    </citation>
    <scope>NUCLEOTIDE SEQUENCE</scope>
</reference>
<sequence>MKLRLILKTKTKKNKEIILKLPISPSRHIGFINFINLALNQDLPIDLSFEKISKTGDRDESKIFGQFKLQGKSDQRLIDLNEEIQDADRKKKKLQQKRKQK</sequence>
<gene>
    <name evidence="1" type="ORF">LCGC14_0291040</name>
</gene>
<name>A0A0F9TTF3_9ZZZZ</name>
<dbReference type="AlphaFoldDB" id="A0A0F9TTF3"/>
<organism evidence="1">
    <name type="scientific">marine sediment metagenome</name>
    <dbReference type="NCBI Taxonomy" id="412755"/>
    <lineage>
        <taxon>unclassified sequences</taxon>
        <taxon>metagenomes</taxon>
        <taxon>ecological metagenomes</taxon>
    </lineage>
</organism>
<dbReference type="EMBL" id="LAZR01000173">
    <property type="protein sequence ID" value="KKN84290.1"/>
    <property type="molecule type" value="Genomic_DNA"/>
</dbReference>